<dbReference type="RefSeq" id="WP_102608726.1">
    <property type="nucleotide sequence ID" value="NZ_CADIKD010000001.1"/>
</dbReference>
<dbReference type="SUPFAM" id="SSF51735">
    <property type="entry name" value="NAD(P)-binding Rossmann-fold domains"/>
    <property type="match status" value="1"/>
</dbReference>
<dbReference type="SMART" id="SM00822">
    <property type="entry name" value="PKS_KR"/>
    <property type="match status" value="1"/>
</dbReference>
<dbReference type="PANTHER" id="PTHR43245">
    <property type="entry name" value="BIFUNCTIONAL POLYMYXIN RESISTANCE PROTEIN ARNA"/>
    <property type="match status" value="1"/>
</dbReference>
<evidence type="ECO:0000313" key="3">
    <source>
        <dbReference type="Proteomes" id="UP000235347"/>
    </source>
</evidence>
<dbReference type="InterPro" id="IPR036291">
    <property type="entry name" value="NAD(P)-bd_dom_sf"/>
</dbReference>
<dbReference type="PANTHER" id="PTHR43245:SF58">
    <property type="entry name" value="BLL5923 PROTEIN"/>
    <property type="match status" value="1"/>
</dbReference>
<dbReference type="CDD" id="cd05232">
    <property type="entry name" value="UDP_G4E_4_SDR_e"/>
    <property type="match status" value="1"/>
</dbReference>
<dbReference type="InterPro" id="IPR050177">
    <property type="entry name" value="Lipid_A_modif_metabolic_enz"/>
</dbReference>
<dbReference type="Pfam" id="PF01370">
    <property type="entry name" value="Epimerase"/>
    <property type="match status" value="1"/>
</dbReference>
<dbReference type="Gene3D" id="3.40.50.720">
    <property type="entry name" value="NAD(P)-binding Rossmann-like Domain"/>
    <property type="match status" value="1"/>
</dbReference>
<evidence type="ECO:0000259" key="1">
    <source>
        <dbReference type="SMART" id="SM00822"/>
    </source>
</evidence>
<accession>A0A2N7WCM2</accession>
<organism evidence="2 3">
    <name type="scientific">Trinickia soli</name>
    <dbReference type="NCBI Taxonomy" id="380675"/>
    <lineage>
        <taxon>Bacteria</taxon>
        <taxon>Pseudomonadati</taxon>
        <taxon>Pseudomonadota</taxon>
        <taxon>Betaproteobacteria</taxon>
        <taxon>Burkholderiales</taxon>
        <taxon>Burkholderiaceae</taxon>
        <taxon>Trinickia</taxon>
    </lineage>
</organism>
<gene>
    <name evidence="2" type="ORF">C0Z19_05220</name>
</gene>
<proteinExistence type="predicted"/>
<dbReference type="InterPro" id="IPR057326">
    <property type="entry name" value="KR_dom"/>
</dbReference>
<feature type="domain" description="Ketoreductase" evidence="1">
    <location>
        <begin position="3"/>
        <end position="176"/>
    </location>
</feature>
<keyword evidence="3" id="KW-1185">Reference proteome</keyword>
<dbReference type="Proteomes" id="UP000235347">
    <property type="component" value="Unassembled WGS sequence"/>
</dbReference>
<name>A0A2N7WCM2_9BURK</name>
<dbReference type="AlphaFoldDB" id="A0A2N7WCM2"/>
<comment type="caution">
    <text evidence="2">The sequence shown here is derived from an EMBL/GenBank/DDBJ whole genome shotgun (WGS) entry which is preliminary data.</text>
</comment>
<evidence type="ECO:0000313" key="2">
    <source>
        <dbReference type="EMBL" id="PMS27153.1"/>
    </source>
</evidence>
<protein>
    <submittedName>
        <fullName evidence="2">NAD-dependent dehydratase</fullName>
    </submittedName>
</protein>
<dbReference type="InterPro" id="IPR001509">
    <property type="entry name" value="Epimerase_deHydtase"/>
</dbReference>
<dbReference type="EMBL" id="PNYB01000003">
    <property type="protein sequence ID" value="PMS27153.1"/>
    <property type="molecule type" value="Genomic_DNA"/>
</dbReference>
<sequence>MGQSIVVAGASGFIGKAVCRQLLERGRTVIGLVRRPGTLPAGVQEWLLNAEAFEGVDENWPAELRCDAVVHLAARVHMMNDTSPDALAAYRAVNVEGTMRLAQAAHRAGVRRFVFVSSVKAVAERSHGRPISERDQPAPPDPYGVSKLEAERALQAFGRETGMEIVIIRPPLVYGPGVRANFFNLMRAIDKGIPLPLGAIAAQRSIVYVDNLADAIVHCANAPAAAGHIFHVADERDVAVKELASMLAEQLNAPRRLLPVPPALLHLVGRLTGRTAVVDRLVGELRLDCSLIREAIGWRPPYTTEQGLRETAAWYRSNH</sequence>
<reference evidence="2 3" key="1">
    <citation type="submission" date="2018-01" db="EMBL/GenBank/DDBJ databases">
        <title>Whole genome analyses suggest that Burkholderia sensu lato contains two further novel genera in the rhizoxinica-symbiotica group Mycetohabitans gen. nov., and Trinickia gen. nov.: implications for the evolution of diazotrophy and nodulation in the Burkholderiaceae.</title>
        <authorList>
            <person name="Estrada-de los Santos P."/>
            <person name="Palmer M."/>
            <person name="Chavez-Ramirez B."/>
            <person name="Beukes C."/>
            <person name="Steenkamp E.T."/>
            <person name="Hirsch A.M."/>
            <person name="Manyaka P."/>
            <person name="Maluk M."/>
            <person name="Lafos M."/>
            <person name="Crook M."/>
            <person name="Gross E."/>
            <person name="Simon M.F."/>
            <person name="Bueno dos Reis Junior F."/>
            <person name="Poole P.S."/>
            <person name="Venter S.N."/>
            <person name="James E.K."/>
        </authorList>
    </citation>
    <scope>NUCLEOTIDE SEQUENCE [LARGE SCALE GENOMIC DNA]</scope>
    <source>
        <strain evidence="2 3">GP25-8</strain>
    </source>
</reference>